<dbReference type="EMBL" id="JANBPU010000320">
    <property type="protein sequence ID" value="KAJ1912706.1"/>
    <property type="molecule type" value="Genomic_DNA"/>
</dbReference>
<feature type="compositionally biased region" description="Basic and acidic residues" evidence="1">
    <location>
        <begin position="51"/>
        <end position="70"/>
    </location>
</feature>
<name>A0A9W7ZVV6_9FUNG</name>
<dbReference type="Proteomes" id="UP001150538">
    <property type="component" value="Unassembled WGS sequence"/>
</dbReference>
<evidence type="ECO:0000256" key="1">
    <source>
        <dbReference type="SAM" id="MobiDB-lite"/>
    </source>
</evidence>
<comment type="caution">
    <text evidence="3">The sequence shown here is derived from an EMBL/GenBank/DDBJ whole genome shotgun (WGS) entry which is preliminary data.</text>
</comment>
<feature type="chain" id="PRO_5040926855" evidence="2">
    <location>
        <begin position="18"/>
        <end position="113"/>
    </location>
</feature>
<keyword evidence="4" id="KW-1185">Reference proteome</keyword>
<feature type="signal peptide" evidence="2">
    <location>
        <begin position="1"/>
        <end position="17"/>
    </location>
</feature>
<feature type="region of interest" description="Disordered" evidence="1">
    <location>
        <begin position="51"/>
        <end position="113"/>
    </location>
</feature>
<evidence type="ECO:0000313" key="3">
    <source>
        <dbReference type="EMBL" id="KAJ1912706.1"/>
    </source>
</evidence>
<accession>A0A9W7ZVV6</accession>
<sequence length="113" mass="12695">LFASLAVSIFIVSSTNALPEPHHNAVHRNEVMRRSPGPHHVAAHRFEVLRRSPEPHHNAVHRNEVMRRDSSPAAAPADVNKRGPRRPRGLRPRGGNGLNEAFGFNELYDNYNN</sequence>
<gene>
    <name evidence="3" type="ORF">H4219_005500</name>
</gene>
<organism evidence="3 4">
    <name type="scientific">Mycoemilia scoparia</name>
    <dbReference type="NCBI Taxonomy" id="417184"/>
    <lineage>
        <taxon>Eukaryota</taxon>
        <taxon>Fungi</taxon>
        <taxon>Fungi incertae sedis</taxon>
        <taxon>Zoopagomycota</taxon>
        <taxon>Kickxellomycotina</taxon>
        <taxon>Kickxellomycetes</taxon>
        <taxon>Kickxellales</taxon>
        <taxon>Kickxellaceae</taxon>
        <taxon>Mycoemilia</taxon>
    </lineage>
</organism>
<dbReference type="AlphaFoldDB" id="A0A9W7ZVV6"/>
<feature type="compositionally biased region" description="Basic residues" evidence="1">
    <location>
        <begin position="82"/>
        <end position="91"/>
    </location>
</feature>
<protein>
    <submittedName>
        <fullName evidence="3">Uncharacterized protein</fullName>
    </submittedName>
</protein>
<proteinExistence type="predicted"/>
<evidence type="ECO:0000256" key="2">
    <source>
        <dbReference type="SAM" id="SignalP"/>
    </source>
</evidence>
<reference evidence="3" key="1">
    <citation type="submission" date="2022-07" db="EMBL/GenBank/DDBJ databases">
        <title>Phylogenomic reconstructions and comparative analyses of Kickxellomycotina fungi.</title>
        <authorList>
            <person name="Reynolds N.K."/>
            <person name="Stajich J.E."/>
            <person name="Barry K."/>
            <person name="Grigoriev I.V."/>
            <person name="Crous P."/>
            <person name="Smith M.E."/>
        </authorList>
    </citation>
    <scope>NUCLEOTIDE SEQUENCE</scope>
    <source>
        <strain evidence="3">NBRC 100468</strain>
    </source>
</reference>
<evidence type="ECO:0000313" key="4">
    <source>
        <dbReference type="Proteomes" id="UP001150538"/>
    </source>
</evidence>
<feature type="non-terminal residue" evidence="3">
    <location>
        <position position="1"/>
    </location>
</feature>
<keyword evidence="2" id="KW-0732">Signal</keyword>